<proteinExistence type="predicted"/>
<keyword evidence="2" id="KW-1185">Reference proteome</keyword>
<dbReference type="Gene3D" id="3.30.420.280">
    <property type="match status" value="1"/>
</dbReference>
<evidence type="ECO:0008006" key="3">
    <source>
        <dbReference type="Google" id="ProtNLM"/>
    </source>
</evidence>
<name>A0ABV0J0I5_9NEIS</name>
<dbReference type="EMBL" id="JBDXMI010000006">
    <property type="protein sequence ID" value="MEO9387046.1"/>
    <property type="molecule type" value="Genomic_DNA"/>
</dbReference>
<evidence type="ECO:0000313" key="2">
    <source>
        <dbReference type="Proteomes" id="UP001462502"/>
    </source>
</evidence>
<accession>A0ABV0J0I5</accession>
<dbReference type="InterPro" id="IPR027417">
    <property type="entry name" value="P-loop_NTPase"/>
</dbReference>
<organism evidence="1 2">
    <name type="scientific">Chromobacterium phragmitis</name>
    <dbReference type="NCBI Taxonomy" id="2202141"/>
    <lineage>
        <taxon>Bacteria</taxon>
        <taxon>Pseudomonadati</taxon>
        <taxon>Pseudomonadota</taxon>
        <taxon>Betaproteobacteria</taxon>
        <taxon>Neisseriales</taxon>
        <taxon>Chromobacteriaceae</taxon>
        <taxon>Chromobacterium</taxon>
    </lineage>
</organism>
<evidence type="ECO:0000313" key="1">
    <source>
        <dbReference type="EMBL" id="MEO9387046.1"/>
    </source>
</evidence>
<dbReference type="Gene3D" id="3.40.50.300">
    <property type="entry name" value="P-loop containing nucleotide triphosphate hydrolases"/>
    <property type="match status" value="1"/>
</dbReference>
<dbReference type="Proteomes" id="UP001462502">
    <property type="component" value="Unassembled WGS sequence"/>
</dbReference>
<gene>
    <name evidence="1" type="ORF">ABI908_23415</name>
</gene>
<dbReference type="RefSeq" id="WP_347937944.1">
    <property type="nucleotide sequence ID" value="NZ_JBDXMI010000006.1"/>
</dbReference>
<sequence length="434" mass="49535">MSDSLSRHPSARFAPTPGKLFMHKGQKEVFSDNHRFRVVVAGRRWGKSQISKILIMKYAAVKNRLIWYVAPSYRMSKQIMWPELLASIPKKWIKKVNETNLSIKLVNGTLIELKGADNPDSLRGVGIHFLVMDEVQDITPDAWIKVLRPTLASTGGHALFIGSPKAYNFLYDLYMLGQRGETYINAKGRRVRNQWRSWQFPTITSPFIPASEIESARADMDEKSFNQEFMASFESMSGRVYHAFDRKTHVGTFPFNPALPIWIGQDFNIDPMSAVVMQPQPSGEVWIVDEIVLPSSNTSEAADEIERRYWRYIDNITLYPDPAGAHRQHGRGESDLDIMREKGLKRQKFRRKHPPVADRVNAVNKMFKAADGSIRLRVDERCKETITSLEQTQYKEGSRDVDKAASVEHSADALGYCIEYEFPSRAFTPMGISL</sequence>
<protein>
    <recommendedName>
        <fullName evidence="3">Terminase</fullName>
    </recommendedName>
</protein>
<comment type="caution">
    <text evidence="1">The sequence shown here is derived from an EMBL/GenBank/DDBJ whole genome shotgun (WGS) entry which is preliminary data.</text>
</comment>
<reference evidence="1 2" key="1">
    <citation type="submission" date="2024-05" db="EMBL/GenBank/DDBJ databases">
        <authorList>
            <person name="De Oliveira J.P."/>
            <person name="Noriler S.A."/>
            <person name="De Oliveira A.G."/>
            <person name="Sipoli D.S."/>
        </authorList>
    </citation>
    <scope>NUCLEOTIDE SEQUENCE [LARGE SCALE GENOMIC DNA]</scope>
    <source>
        <strain evidence="1 2">LABIM192</strain>
    </source>
</reference>